<name>A0A6L5P1N3_LIMRT</name>
<evidence type="ECO:0000313" key="2">
    <source>
        <dbReference type="Proteomes" id="UP000472879"/>
    </source>
</evidence>
<accession>A0A6L5P1N3</accession>
<protein>
    <submittedName>
        <fullName evidence="1">Uncharacterized protein</fullName>
    </submittedName>
</protein>
<evidence type="ECO:0000313" key="1">
    <source>
        <dbReference type="EMBL" id="MRH08353.1"/>
    </source>
</evidence>
<gene>
    <name evidence="1" type="ORF">GIX81_02570</name>
</gene>
<proteinExistence type="predicted"/>
<sequence length="156" mass="18243">MVERSKLNVITSRVIITTMGIATAGLLAWRNLRRLKQTVSQVGKAVAHPVKTINTAVQKTKAGFAYVRKQVTNSKIYKVAKQIVTHPVRTGKQLYRKTVSFVRKTYRNYTPKPVQRFNRYVKRTVSKRYNSARKSVSRFVKNTRARVKKFFRRKRR</sequence>
<dbReference type="Proteomes" id="UP000472879">
    <property type="component" value="Unassembled WGS sequence"/>
</dbReference>
<dbReference type="AlphaFoldDB" id="A0A6L5P1N3"/>
<reference evidence="1 2" key="1">
    <citation type="submission" date="2019-11" db="EMBL/GenBank/DDBJ databases">
        <title>Draft genome sequence of 12 host-associated Lactobacillus reuteri rodent strains.</title>
        <authorList>
            <person name="Zhang S."/>
            <person name="Ozcam M."/>
            <person name="Van Pijkeren J.P."/>
        </authorList>
    </citation>
    <scope>NUCLEOTIDE SEQUENCE [LARGE SCALE GENOMIC DNA]</scope>
    <source>
        <strain evidence="1 2">Lr4020</strain>
    </source>
</reference>
<dbReference type="EMBL" id="WJNA01000004">
    <property type="protein sequence ID" value="MRH08353.1"/>
    <property type="molecule type" value="Genomic_DNA"/>
</dbReference>
<organism evidence="1 2">
    <name type="scientific">Limosilactobacillus reuteri</name>
    <name type="common">Lactobacillus reuteri</name>
    <dbReference type="NCBI Taxonomy" id="1598"/>
    <lineage>
        <taxon>Bacteria</taxon>
        <taxon>Bacillati</taxon>
        <taxon>Bacillota</taxon>
        <taxon>Bacilli</taxon>
        <taxon>Lactobacillales</taxon>
        <taxon>Lactobacillaceae</taxon>
        <taxon>Limosilactobacillus</taxon>
    </lineage>
</organism>
<dbReference type="RefSeq" id="WP_153704584.1">
    <property type="nucleotide sequence ID" value="NZ_VIQX01000008.1"/>
</dbReference>
<comment type="caution">
    <text evidence="1">The sequence shown here is derived from an EMBL/GenBank/DDBJ whole genome shotgun (WGS) entry which is preliminary data.</text>
</comment>